<keyword evidence="5" id="KW-1185">Reference proteome</keyword>
<dbReference type="OrthoDB" id="2447880at2759"/>
<dbReference type="InterPro" id="IPR004026">
    <property type="entry name" value="Ada_DNA_repair_Zn-bd"/>
</dbReference>
<feature type="compositionally biased region" description="Polar residues" evidence="2">
    <location>
        <begin position="214"/>
        <end position="226"/>
    </location>
</feature>
<feature type="compositionally biased region" description="Polar residues" evidence="2">
    <location>
        <begin position="790"/>
        <end position="799"/>
    </location>
</feature>
<organism evidence="4 5">
    <name type="scientific">Jaminaea rosea</name>
    <dbReference type="NCBI Taxonomy" id="1569628"/>
    <lineage>
        <taxon>Eukaryota</taxon>
        <taxon>Fungi</taxon>
        <taxon>Dikarya</taxon>
        <taxon>Basidiomycota</taxon>
        <taxon>Ustilaginomycotina</taxon>
        <taxon>Exobasidiomycetes</taxon>
        <taxon>Microstromatales</taxon>
        <taxon>Microstromatales incertae sedis</taxon>
        <taxon>Jaminaea</taxon>
    </lineage>
</organism>
<feature type="compositionally biased region" description="Polar residues" evidence="2">
    <location>
        <begin position="172"/>
        <end position="197"/>
    </location>
</feature>
<sequence length="911" mass="95865">MCLARIPYHHSSVSAVMHPFSRHPADQHQDDQQQHQQAASHQSYQAHQSTHSAYGTGSSALSVGTGAASTATSMTSPIPSYGWAPKAEDGAGSSSAISTPTMPSSNNNSMRFFSSSLWPPQSTAGSSSTSSSNAGITAIGGGAVSSTPLRPLQHQQQDQHDTTPSASAATSLSFHNGSPGQTQFDPSPSMSTNTPLPISSASSSRPNSARPSNAGSATYGAQSSTAMPSLHSTALLGQQQQQQHSPSSYGIARALPSTSQHQPHAQPAYRHGSTLFPDSRTAMGPPSNQPSYYADSSTSSLASLNGTMQPPPQQHMQDMSLRAAHQDGVAKNQLSPWSSASSTSNNSGQYHSLPFVGHSSSHDLTNGMMQPVHMSGNGTSRASGAPLYESSTSYRSMPLMWDGAGQSDVNGNSTILGLNGASGQQHSTWLSGHDSLNSMQPGSITAFPPSMMTSLPPSSTNGGVAAQGWQYQDDEAKWQAVMNRSLHADRHFLYASTSAQTYCRPSCHASASATKHRQPPQYLNQGHPRGSRSDCIRFFSQPDAAIKAEAMGFKSCKRCRPEMAYGPGSAVSGSPMDGLGLTGMARSAGVAAGGGEHQHQHRTVIAVRECVREMMLVATNCITEGDGEPRKRTLKDYAAKAGLSTFHFHRSLTKLMSLTPGDFSKATQSLHLQDMLGMDNAAPGAARVDDHTFNEALRGWSVRRAKRALGGLDPGMYARGELGNRTKVVRTTITNTPFGEVGVVYTAAPNPTGIQHQDMKQRYQLGASLAASAASAAWSTSLAPPRPDSPHSTGSPMMSTSSADRVIYALVLSGHGTNVDGRLARRFPTSMPGDTASAAELRDLVTEVMRSGVREGDLADETKQAVRRARIWVAVKRTLNGSGGRGGSGGANGNGAAGSDERDGDEMDGFD</sequence>
<feature type="region of interest" description="Disordered" evidence="2">
    <location>
        <begin position="256"/>
        <end position="389"/>
    </location>
</feature>
<feature type="region of interest" description="Disordered" evidence="2">
    <location>
        <begin position="780"/>
        <end position="799"/>
    </location>
</feature>
<dbReference type="GO" id="GO:0003677">
    <property type="term" value="F:DNA binding"/>
    <property type="evidence" value="ECO:0007669"/>
    <property type="project" value="InterPro"/>
</dbReference>
<feature type="compositionally biased region" description="Low complexity" evidence="2">
    <location>
        <begin position="162"/>
        <end position="171"/>
    </location>
</feature>
<feature type="compositionally biased region" description="Basic and acidic residues" evidence="2">
    <location>
        <begin position="23"/>
        <end position="33"/>
    </location>
</feature>
<dbReference type="InterPro" id="IPR035451">
    <property type="entry name" value="Ada-like_dom_sf"/>
</dbReference>
<feature type="region of interest" description="Disordered" evidence="2">
    <location>
        <begin position="511"/>
        <end position="530"/>
    </location>
</feature>
<protein>
    <recommendedName>
        <fullName evidence="3">Ada DNA repair metal-binding domain-containing protein</fullName>
    </recommendedName>
</protein>
<evidence type="ECO:0000256" key="2">
    <source>
        <dbReference type="SAM" id="MobiDB-lite"/>
    </source>
</evidence>
<dbReference type="STRING" id="1569628.A0A316UVN1"/>
<dbReference type="GO" id="GO:0006355">
    <property type="term" value="P:regulation of DNA-templated transcription"/>
    <property type="evidence" value="ECO:0007669"/>
    <property type="project" value="InterPro"/>
</dbReference>
<reference evidence="4 5" key="1">
    <citation type="journal article" date="2018" name="Mol. Biol. Evol.">
        <title>Broad Genomic Sampling Reveals a Smut Pathogenic Ancestry of the Fungal Clade Ustilaginomycotina.</title>
        <authorList>
            <person name="Kijpornyongpan T."/>
            <person name="Mondo S.J."/>
            <person name="Barry K."/>
            <person name="Sandor L."/>
            <person name="Lee J."/>
            <person name="Lipzen A."/>
            <person name="Pangilinan J."/>
            <person name="LaButti K."/>
            <person name="Hainaut M."/>
            <person name="Henrissat B."/>
            <person name="Grigoriev I.V."/>
            <person name="Spatafora J.W."/>
            <person name="Aime M.C."/>
        </authorList>
    </citation>
    <scope>NUCLEOTIDE SEQUENCE [LARGE SCALE GENOMIC DNA]</scope>
    <source>
        <strain evidence="4 5">MCA 5214</strain>
    </source>
</reference>
<gene>
    <name evidence="4" type="ORF">BDZ90DRAFT_147058</name>
</gene>
<name>A0A316UVN1_9BASI</name>
<feature type="compositionally biased region" description="Acidic residues" evidence="2">
    <location>
        <begin position="902"/>
        <end position="911"/>
    </location>
</feature>
<feature type="compositionally biased region" description="Gly residues" evidence="2">
    <location>
        <begin position="881"/>
        <end position="896"/>
    </location>
</feature>
<dbReference type="GO" id="GO:0008270">
    <property type="term" value="F:zinc ion binding"/>
    <property type="evidence" value="ECO:0007669"/>
    <property type="project" value="InterPro"/>
</dbReference>
<dbReference type="Gene3D" id="3.40.10.10">
    <property type="entry name" value="DNA Methylphosphotriester Repair Domain"/>
    <property type="match status" value="1"/>
</dbReference>
<evidence type="ECO:0000259" key="3">
    <source>
        <dbReference type="Pfam" id="PF02805"/>
    </source>
</evidence>
<feature type="region of interest" description="Disordered" evidence="2">
    <location>
        <begin position="22"/>
        <end position="64"/>
    </location>
</feature>
<feature type="compositionally biased region" description="Low complexity" evidence="2">
    <location>
        <begin position="199"/>
        <end position="213"/>
    </location>
</feature>
<evidence type="ECO:0000256" key="1">
    <source>
        <dbReference type="ARBA" id="ARBA00023159"/>
    </source>
</evidence>
<feature type="compositionally biased region" description="Low complexity" evidence="2">
    <location>
        <begin position="335"/>
        <end position="347"/>
    </location>
</feature>
<feature type="compositionally biased region" description="Low complexity" evidence="2">
    <location>
        <begin position="34"/>
        <end position="64"/>
    </location>
</feature>
<dbReference type="EMBL" id="KZ819665">
    <property type="protein sequence ID" value="PWN28391.1"/>
    <property type="molecule type" value="Genomic_DNA"/>
</dbReference>
<proteinExistence type="predicted"/>
<feature type="region of interest" description="Disordered" evidence="2">
    <location>
        <begin position="85"/>
        <end position="226"/>
    </location>
</feature>
<feature type="compositionally biased region" description="Polar residues" evidence="2">
    <location>
        <begin position="358"/>
        <end position="368"/>
    </location>
</feature>
<dbReference type="AlphaFoldDB" id="A0A316UVN1"/>
<feature type="domain" description="Ada DNA repair metal-binding" evidence="3">
    <location>
        <begin position="477"/>
        <end position="511"/>
    </location>
</feature>
<accession>A0A316UVN1</accession>
<evidence type="ECO:0000313" key="5">
    <source>
        <dbReference type="Proteomes" id="UP000245884"/>
    </source>
</evidence>
<dbReference type="SUPFAM" id="SSF57884">
    <property type="entry name" value="Ada DNA repair protein, N-terminal domain (N-Ada 10)"/>
    <property type="match status" value="1"/>
</dbReference>
<dbReference type="Proteomes" id="UP000245884">
    <property type="component" value="Unassembled WGS sequence"/>
</dbReference>
<evidence type="ECO:0000313" key="4">
    <source>
        <dbReference type="EMBL" id="PWN28391.1"/>
    </source>
</evidence>
<feature type="compositionally biased region" description="Low complexity" evidence="2">
    <location>
        <begin position="98"/>
        <end position="137"/>
    </location>
</feature>
<dbReference type="GO" id="GO:0008168">
    <property type="term" value="F:methyltransferase activity"/>
    <property type="evidence" value="ECO:0007669"/>
    <property type="project" value="InterPro"/>
</dbReference>
<feature type="compositionally biased region" description="Polar residues" evidence="2">
    <location>
        <begin position="289"/>
        <end position="308"/>
    </location>
</feature>
<dbReference type="GO" id="GO:0006281">
    <property type="term" value="P:DNA repair"/>
    <property type="evidence" value="ECO:0007669"/>
    <property type="project" value="InterPro"/>
</dbReference>
<dbReference type="GeneID" id="37025330"/>
<dbReference type="RefSeq" id="XP_025363003.1">
    <property type="nucleotide sequence ID" value="XM_025503507.1"/>
</dbReference>
<dbReference type="Pfam" id="PF02805">
    <property type="entry name" value="Ada_Zn_binding"/>
    <property type="match status" value="1"/>
</dbReference>
<keyword evidence="1" id="KW-0010">Activator</keyword>
<feature type="region of interest" description="Disordered" evidence="2">
    <location>
        <begin position="879"/>
        <end position="911"/>
    </location>
</feature>